<keyword evidence="11 16" id="KW-0460">Magnesium</keyword>
<reference evidence="18" key="1">
    <citation type="submission" date="2023-07" db="EMBL/GenBank/DDBJ databases">
        <title>Between Cages and Wild: Unraveling the Impact of Captivity on Animal Microbiomes and Antimicrobial Resistance.</title>
        <authorList>
            <person name="Schmartz G.P."/>
            <person name="Rehner J."/>
            <person name="Schuff M.J."/>
            <person name="Becker S.L."/>
            <person name="Kravczyk M."/>
            <person name="Gurevich A."/>
            <person name="Francke R."/>
            <person name="Mueller R."/>
            <person name="Keller V."/>
            <person name="Keller A."/>
        </authorList>
    </citation>
    <scope>NUCLEOTIDE SEQUENCE</scope>
    <source>
        <strain evidence="18">S39M_St_73</strain>
    </source>
</reference>
<comment type="cofactor">
    <cofactor evidence="16">
        <name>Mg(2+)</name>
        <dbReference type="ChEBI" id="CHEBI:18420"/>
    </cofactor>
    <text evidence="16">Binds 2 magnesium ions per subunit.</text>
</comment>
<dbReference type="InterPro" id="IPR022880">
    <property type="entry name" value="DNApol_IV"/>
</dbReference>
<dbReference type="InterPro" id="IPR001126">
    <property type="entry name" value="UmuC"/>
</dbReference>
<name>A0AA43UC27_9LACT</name>
<dbReference type="InterPro" id="IPR043128">
    <property type="entry name" value="Rev_trsase/Diguanyl_cyclase"/>
</dbReference>
<evidence type="ECO:0000256" key="11">
    <source>
        <dbReference type="ARBA" id="ARBA00022842"/>
    </source>
</evidence>
<evidence type="ECO:0000256" key="4">
    <source>
        <dbReference type="ARBA" id="ARBA00022457"/>
    </source>
</evidence>
<dbReference type="EC" id="2.7.7.7" evidence="16"/>
<dbReference type="GO" id="GO:0009432">
    <property type="term" value="P:SOS response"/>
    <property type="evidence" value="ECO:0007669"/>
    <property type="project" value="TreeGrafter"/>
</dbReference>
<dbReference type="GO" id="GO:0000287">
    <property type="term" value="F:magnesium ion binding"/>
    <property type="evidence" value="ECO:0007669"/>
    <property type="project" value="UniProtKB-UniRule"/>
</dbReference>
<keyword evidence="8 16" id="KW-0235">DNA replication</keyword>
<keyword evidence="10 16" id="KW-0227">DNA damage</keyword>
<keyword evidence="13 16" id="KW-0238">DNA-binding</keyword>
<dbReference type="InterPro" id="IPR017961">
    <property type="entry name" value="DNA_pol_Y-fam_little_finger"/>
</dbReference>
<evidence type="ECO:0000256" key="15">
    <source>
        <dbReference type="ARBA" id="ARBA00049244"/>
    </source>
</evidence>
<dbReference type="SUPFAM" id="SSF100879">
    <property type="entry name" value="Lesion bypass DNA polymerase (Y-family), little finger domain"/>
    <property type="match status" value="1"/>
</dbReference>
<keyword evidence="9 16" id="KW-0479">Metal-binding</keyword>
<evidence type="ECO:0000256" key="9">
    <source>
        <dbReference type="ARBA" id="ARBA00022723"/>
    </source>
</evidence>
<gene>
    <name evidence="16 18" type="primary">dinB</name>
    <name evidence="18" type="ORF">Q4F26_02590</name>
</gene>
<dbReference type="GO" id="GO:0042276">
    <property type="term" value="P:error-prone translesion synthesis"/>
    <property type="evidence" value="ECO:0007669"/>
    <property type="project" value="TreeGrafter"/>
</dbReference>
<dbReference type="AlphaFoldDB" id="A0AA43UC27"/>
<dbReference type="SUPFAM" id="SSF56672">
    <property type="entry name" value="DNA/RNA polymerases"/>
    <property type="match status" value="1"/>
</dbReference>
<keyword evidence="12 16" id="KW-0239">DNA-directed DNA polymerase</keyword>
<feature type="binding site" evidence="16">
    <location>
        <position position="121"/>
    </location>
    <ligand>
        <name>Mg(2+)</name>
        <dbReference type="ChEBI" id="CHEBI:18420"/>
    </ligand>
</feature>
<dbReference type="Pfam" id="PF11798">
    <property type="entry name" value="IMS_HHH"/>
    <property type="match status" value="1"/>
</dbReference>
<comment type="caution">
    <text evidence="18">The sequence shown here is derived from an EMBL/GenBank/DDBJ whole genome shotgun (WGS) entry which is preliminary data.</text>
</comment>
<dbReference type="InterPro" id="IPR036775">
    <property type="entry name" value="DNA_pol_Y-fam_lit_finger_sf"/>
</dbReference>
<keyword evidence="6 16" id="KW-0808">Transferase</keyword>
<accession>A0AA43UC27</accession>
<dbReference type="GO" id="GO:0006281">
    <property type="term" value="P:DNA repair"/>
    <property type="evidence" value="ECO:0007669"/>
    <property type="project" value="UniProtKB-UniRule"/>
</dbReference>
<evidence type="ECO:0000256" key="2">
    <source>
        <dbReference type="ARBA" id="ARBA00010945"/>
    </source>
</evidence>
<evidence type="ECO:0000256" key="8">
    <source>
        <dbReference type="ARBA" id="ARBA00022705"/>
    </source>
</evidence>
<evidence type="ECO:0000256" key="3">
    <source>
        <dbReference type="ARBA" id="ARBA00011245"/>
    </source>
</evidence>
<evidence type="ECO:0000313" key="19">
    <source>
        <dbReference type="Proteomes" id="UP001171751"/>
    </source>
</evidence>
<keyword evidence="5 16" id="KW-0963">Cytoplasm</keyword>
<evidence type="ECO:0000256" key="7">
    <source>
        <dbReference type="ARBA" id="ARBA00022695"/>
    </source>
</evidence>
<comment type="subcellular location">
    <subcellularLocation>
        <location evidence="1 16">Cytoplasm</location>
    </subcellularLocation>
</comment>
<evidence type="ECO:0000256" key="16">
    <source>
        <dbReference type="HAMAP-Rule" id="MF_01113"/>
    </source>
</evidence>
<comment type="function">
    <text evidence="16">Poorly processive, error-prone DNA polymerase involved in untargeted mutagenesis. Copies undamaged DNA at stalled replication forks, which arise in vivo from mismatched or misaligned primer ends. These misaligned primers can be extended by PolIV. Exhibits no 3'-5' exonuclease (proofreading) activity. May be involved in translesional synthesis, in conjunction with the beta clamp from PolIII.</text>
</comment>
<dbReference type="Gene3D" id="3.30.70.270">
    <property type="match status" value="1"/>
</dbReference>
<dbReference type="PANTHER" id="PTHR11076">
    <property type="entry name" value="DNA REPAIR POLYMERASE UMUC / TRANSFERASE FAMILY MEMBER"/>
    <property type="match status" value="1"/>
</dbReference>
<evidence type="ECO:0000256" key="14">
    <source>
        <dbReference type="ARBA" id="ARBA00023204"/>
    </source>
</evidence>
<dbReference type="Gene3D" id="3.30.1490.100">
    <property type="entry name" value="DNA polymerase, Y-family, little finger domain"/>
    <property type="match status" value="1"/>
</dbReference>
<dbReference type="NCBIfam" id="NF010731">
    <property type="entry name" value="PRK14133.1"/>
    <property type="match status" value="1"/>
</dbReference>
<sequence length="373" mass="43210">MQYGLLTFNEPKRDVSRKIIHIDMDAFYASVEIRENPSLQGKPVIIARHPKDTYGRGVVTTASYEARKYGVHSAMPAQKAYELCPQGIFVPGRHELYRQVSEEIYAIFKHYTNLIQKVSVDEAFLDVTENHLGLRSATLLAQKIQHHIYEKLELTCSAGVSYNKFIAKLASDYQKPKGLTTIEPSMAQDFLWQLPIKDFYGVGKKTVERMHELDIYDGKDLYQRSEYDLVQLFGKMGRSLYRKVRGIDDSPVINERDRKSCGKEHTFGRSLTREEQVIQELRQLSKSVIQALKKHQSHGKTVVLKIRYNDFETITKRKTFPNYIKEEEELFRVAQDIWEDVGNMERGIRLLGVTLTGLDPILYENLKLPLWET</sequence>
<evidence type="ECO:0000313" key="18">
    <source>
        <dbReference type="EMBL" id="MDO5457206.1"/>
    </source>
</evidence>
<evidence type="ECO:0000256" key="13">
    <source>
        <dbReference type="ARBA" id="ARBA00023125"/>
    </source>
</evidence>
<evidence type="ECO:0000256" key="5">
    <source>
        <dbReference type="ARBA" id="ARBA00022490"/>
    </source>
</evidence>
<feature type="site" description="Substrate discrimination" evidence="16">
    <location>
        <position position="28"/>
    </location>
</feature>
<dbReference type="Gene3D" id="1.10.150.20">
    <property type="entry name" value="5' to 3' exonuclease, C-terminal subdomain"/>
    <property type="match status" value="1"/>
</dbReference>
<protein>
    <recommendedName>
        <fullName evidence="16">DNA polymerase IV</fullName>
        <shortName evidence="16">Pol IV</shortName>
        <ecNumber evidence="16">2.7.7.7</ecNumber>
    </recommendedName>
</protein>
<dbReference type="PROSITE" id="PS50173">
    <property type="entry name" value="UMUC"/>
    <property type="match status" value="1"/>
</dbReference>
<keyword evidence="4 16" id="KW-0515">Mutator protein</keyword>
<dbReference type="InterPro" id="IPR024728">
    <property type="entry name" value="PolY_HhH_motif"/>
</dbReference>
<dbReference type="Pfam" id="PF11799">
    <property type="entry name" value="IMS_C"/>
    <property type="match status" value="1"/>
</dbReference>
<dbReference type="CDD" id="cd03586">
    <property type="entry name" value="PolY_Pol_IV_kappa"/>
    <property type="match status" value="1"/>
</dbReference>
<keyword evidence="19" id="KW-1185">Reference proteome</keyword>
<dbReference type="GO" id="GO:0003887">
    <property type="term" value="F:DNA-directed DNA polymerase activity"/>
    <property type="evidence" value="ECO:0007669"/>
    <property type="project" value="UniProtKB-UniRule"/>
</dbReference>
<evidence type="ECO:0000259" key="17">
    <source>
        <dbReference type="PROSITE" id="PS50173"/>
    </source>
</evidence>
<evidence type="ECO:0000256" key="12">
    <source>
        <dbReference type="ARBA" id="ARBA00022932"/>
    </source>
</evidence>
<feature type="domain" description="UmuC" evidence="17">
    <location>
        <begin position="19"/>
        <end position="203"/>
    </location>
</feature>
<dbReference type="InterPro" id="IPR050116">
    <property type="entry name" value="DNA_polymerase-Y"/>
</dbReference>
<evidence type="ECO:0000256" key="10">
    <source>
        <dbReference type="ARBA" id="ARBA00022763"/>
    </source>
</evidence>
<evidence type="ECO:0000256" key="1">
    <source>
        <dbReference type="ARBA" id="ARBA00004496"/>
    </source>
</evidence>
<organism evidence="18 19">
    <name type="scientific">Atopococcus tabaci</name>
    <dbReference type="NCBI Taxonomy" id="269774"/>
    <lineage>
        <taxon>Bacteria</taxon>
        <taxon>Bacillati</taxon>
        <taxon>Bacillota</taxon>
        <taxon>Bacilli</taxon>
        <taxon>Lactobacillales</taxon>
        <taxon>Carnobacteriaceae</taxon>
        <taxon>Atopococcus</taxon>
    </lineage>
</organism>
<feature type="binding site" evidence="16">
    <location>
        <position position="23"/>
    </location>
    <ligand>
        <name>Mg(2+)</name>
        <dbReference type="ChEBI" id="CHEBI:18420"/>
    </ligand>
</feature>
<dbReference type="NCBIfam" id="NF002677">
    <property type="entry name" value="PRK02406.1"/>
    <property type="match status" value="1"/>
</dbReference>
<dbReference type="Gene3D" id="3.40.1170.60">
    <property type="match status" value="1"/>
</dbReference>
<dbReference type="Proteomes" id="UP001171751">
    <property type="component" value="Unassembled WGS sequence"/>
</dbReference>
<dbReference type="HAMAP" id="MF_01113">
    <property type="entry name" value="DNApol_IV"/>
    <property type="match status" value="1"/>
</dbReference>
<evidence type="ECO:0000256" key="6">
    <source>
        <dbReference type="ARBA" id="ARBA00022679"/>
    </source>
</evidence>
<dbReference type="GO" id="GO:0006261">
    <property type="term" value="P:DNA-templated DNA replication"/>
    <property type="evidence" value="ECO:0007669"/>
    <property type="project" value="UniProtKB-UniRule"/>
</dbReference>
<dbReference type="GO" id="GO:0003684">
    <property type="term" value="F:damaged DNA binding"/>
    <property type="evidence" value="ECO:0007669"/>
    <property type="project" value="InterPro"/>
</dbReference>
<dbReference type="Pfam" id="PF00817">
    <property type="entry name" value="IMS"/>
    <property type="match status" value="1"/>
</dbReference>
<dbReference type="FunFam" id="3.40.1170.60:FF:000001">
    <property type="entry name" value="DNA polymerase IV"/>
    <property type="match status" value="1"/>
</dbReference>
<dbReference type="GO" id="GO:0005829">
    <property type="term" value="C:cytosol"/>
    <property type="evidence" value="ECO:0007669"/>
    <property type="project" value="TreeGrafter"/>
</dbReference>
<dbReference type="FunFam" id="3.30.1490.100:FF:000004">
    <property type="entry name" value="DNA polymerase IV"/>
    <property type="match status" value="1"/>
</dbReference>
<dbReference type="EMBL" id="JAUNQW010000007">
    <property type="protein sequence ID" value="MDO5457206.1"/>
    <property type="molecule type" value="Genomic_DNA"/>
</dbReference>
<dbReference type="InterPro" id="IPR043502">
    <property type="entry name" value="DNA/RNA_pol_sf"/>
</dbReference>
<comment type="catalytic activity">
    <reaction evidence="15 16">
        <text>DNA(n) + a 2'-deoxyribonucleoside 5'-triphosphate = DNA(n+1) + diphosphate</text>
        <dbReference type="Rhea" id="RHEA:22508"/>
        <dbReference type="Rhea" id="RHEA-COMP:17339"/>
        <dbReference type="Rhea" id="RHEA-COMP:17340"/>
        <dbReference type="ChEBI" id="CHEBI:33019"/>
        <dbReference type="ChEBI" id="CHEBI:61560"/>
        <dbReference type="ChEBI" id="CHEBI:173112"/>
        <dbReference type="EC" id="2.7.7.7"/>
    </reaction>
</comment>
<feature type="active site" evidence="16">
    <location>
        <position position="122"/>
    </location>
</feature>
<proteinExistence type="inferred from homology"/>
<comment type="similarity">
    <text evidence="2 16">Belongs to the DNA polymerase type-Y family.</text>
</comment>
<keyword evidence="7 16" id="KW-0548">Nucleotidyltransferase</keyword>
<comment type="subunit">
    <text evidence="3 16">Monomer.</text>
</comment>
<dbReference type="PANTHER" id="PTHR11076:SF33">
    <property type="entry name" value="DNA POLYMERASE KAPPA"/>
    <property type="match status" value="1"/>
</dbReference>
<keyword evidence="14 16" id="KW-0234">DNA repair</keyword>